<dbReference type="GO" id="GO:0005737">
    <property type="term" value="C:cytoplasm"/>
    <property type="evidence" value="ECO:0007669"/>
    <property type="project" value="UniProtKB-ARBA"/>
</dbReference>
<dbReference type="GO" id="GO:0006351">
    <property type="term" value="P:DNA-templated transcription"/>
    <property type="evidence" value="ECO:0007669"/>
    <property type="project" value="InterPro"/>
</dbReference>
<evidence type="ECO:0000259" key="11">
    <source>
        <dbReference type="SMART" id="SM00662"/>
    </source>
</evidence>
<dbReference type="EMBL" id="MFPV01000050">
    <property type="protein sequence ID" value="OGH60861.1"/>
    <property type="molecule type" value="Genomic_DNA"/>
</dbReference>
<dbReference type="InterPro" id="IPR036643">
    <property type="entry name" value="RNApol_insert_sf"/>
</dbReference>
<dbReference type="Pfam" id="PF01000">
    <property type="entry name" value="RNA_pol_A_bac"/>
    <property type="match status" value="1"/>
</dbReference>
<sequence>MEKLLLPSSVTFEPGSHANRGQLVVTPLFHGYGTTVGNALRRVLLSSLPGAAVTAMKVRGIPHEFTSIAGVKEDGVEILLNIKQIRLKVFSTEPVKLQLIAKKAGPVTAGDIQTSSDAEIMNKDLVLFTVTDAKAPVDIEFTAEQGRGYVPVEEREGRNVELGTIAVDAIFTPVMDIGYTVEMTRVGDITNFEKLIVDIETDGTISPKDAAAEATKLLIEHLSLITESLGAAV</sequence>
<dbReference type="FunFam" id="2.170.120.12:FF:000001">
    <property type="entry name" value="DNA-directed RNA polymerase subunit alpha"/>
    <property type="match status" value="1"/>
</dbReference>
<evidence type="ECO:0000256" key="4">
    <source>
        <dbReference type="ARBA" id="ARBA00022478"/>
    </source>
</evidence>
<comment type="similarity">
    <text evidence="1">Belongs to the RNA polymerase alpha chain family.</text>
</comment>
<evidence type="ECO:0000256" key="8">
    <source>
        <dbReference type="ARBA" id="ARBA00032524"/>
    </source>
</evidence>
<evidence type="ECO:0000256" key="1">
    <source>
        <dbReference type="ARBA" id="ARBA00007123"/>
    </source>
</evidence>
<dbReference type="SUPFAM" id="SSF55257">
    <property type="entry name" value="RBP11-like subunits of RNA polymerase"/>
    <property type="match status" value="1"/>
</dbReference>
<dbReference type="SMART" id="SM00662">
    <property type="entry name" value="RPOLD"/>
    <property type="match status" value="1"/>
</dbReference>
<dbReference type="GO" id="GO:0003899">
    <property type="term" value="F:DNA-directed RNA polymerase activity"/>
    <property type="evidence" value="ECO:0007669"/>
    <property type="project" value="UniProtKB-EC"/>
</dbReference>
<reference evidence="12 13" key="1">
    <citation type="journal article" date="2016" name="Nat. Commun.">
        <title>Thousands of microbial genomes shed light on interconnected biogeochemical processes in an aquifer system.</title>
        <authorList>
            <person name="Anantharaman K."/>
            <person name="Brown C.T."/>
            <person name="Hug L.A."/>
            <person name="Sharon I."/>
            <person name="Castelle C.J."/>
            <person name="Probst A.J."/>
            <person name="Thomas B.C."/>
            <person name="Singh A."/>
            <person name="Wilkins M.J."/>
            <person name="Karaoz U."/>
            <person name="Brodie E.L."/>
            <person name="Williams K.H."/>
            <person name="Hubbard S.S."/>
            <person name="Banfield J.F."/>
        </authorList>
    </citation>
    <scope>NUCLEOTIDE SEQUENCE [LARGE SCALE GENOMIC DNA]</scope>
</reference>
<dbReference type="NCBIfam" id="TIGR02027">
    <property type="entry name" value="rpoA"/>
    <property type="match status" value="1"/>
</dbReference>
<dbReference type="Gene3D" id="2.170.120.12">
    <property type="entry name" value="DNA-directed RNA polymerase, insert domain"/>
    <property type="match status" value="1"/>
</dbReference>
<keyword evidence="5" id="KW-0808">Transferase</keyword>
<dbReference type="SUPFAM" id="SSF56553">
    <property type="entry name" value="Insert subdomain of RNA polymerase alpha subunit"/>
    <property type="match status" value="1"/>
</dbReference>
<keyword evidence="6" id="KW-0548">Nucleotidyltransferase</keyword>
<comment type="catalytic activity">
    <reaction evidence="10">
        <text>RNA(n) + a ribonucleoside 5'-triphosphate = RNA(n+1) + diphosphate</text>
        <dbReference type="Rhea" id="RHEA:21248"/>
        <dbReference type="Rhea" id="RHEA-COMP:14527"/>
        <dbReference type="Rhea" id="RHEA-COMP:17342"/>
        <dbReference type="ChEBI" id="CHEBI:33019"/>
        <dbReference type="ChEBI" id="CHEBI:61557"/>
        <dbReference type="ChEBI" id="CHEBI:140395"/>
        <dbReference type="EC" id="2.7.7.6"/>
    </reaction>
</comment>
<dbReference type="GO" id="GO:0046983">
    <property type="term" value="F:protein dimerization activity"/>
    <property type="evidence" value="ECO:0007669"/>
    <property type="project" value="InterPro"/>
</dbReference>
<evidence type="ECO:0000256" key="2">
    <source>
        <dbReference type="ARBA" id="ARBA00012418"/>
    </source>
</evidence>
<comment type="caution">
    <text evidence="12">The sequence shown here is derived from an EMBL/GenBank/DDBJ whole genome shotgun (WGS) entry which is preliminary data.</text>
</comment>
<evidence type="ECO:0000256" key="6">
    <source>
        <dbReference type="ARBA" id="ARBA00022695"/>
    </source>
</evidence>
<dbReference type="CDD" id="cd06928">
    <property type="entry name" value="RNAP_alpha_NTD"/>
    <property type="match status" value="1"/>
</dbReference>
<dbReference type="Proteomes" id="UP000176329">
    <property type="component" value="Unassembled WGS sequence"/>
</dbReference>
<dbReference type="GO" id="GO:0000428">
    <property type="term" value="C:DNA-directed RNA polymerase complex"/>
    <property type="evidence" value="ECO:0007669"/>
    <property type="project" value="UniProtKB-KW"/>
</dbReference>
<dbReference type="InterPro" id="IPR011262">
    <property type="entry name" value="DNA-dir_RNA_pol_insert"/>
</dbReference>
<organism evidence="12 13">
    <name type="scientific">Candidatus Magasanikbacteria bacterium RIFCSPHIGHO2_01_FULL_50_8</name>
    <dbReference type="NCBI Taxonomy" id="1798674"/>
    <lineage>
        <taxon>Bacteria</taxon>
        <taxon>Candidatus Magasanikiibacteriota</taxon>
    </lineage>
</organism>
<evidence type="ECO:0000256" key="9">
    <source>
        <dbReference type="ARBA" id="ARBA00033070"/>
    </source>
</evidence>
<dbReference type="Gene3D" id="3.30.1360.10">
    <property type="entry name" value="RNA polymerase, RBP11-like subunit"/>
    <property type="match status" value="1"/>
</dbReference>
<name>A0A1F6LNB0_9BACT</name>
<dbReference type="EC" id="2.7.7.6" evidence="2"/>
<evidence type="ECO:0000256" key="10">
    <source>
        <dbReference type="ARBA" id="ARBA00048552"/>
    </source>
</evidence>
<gene>
    <name evidence="12" type="ORF">A2848_00660</name>
</gene>
<keyword evidence="4 12" id="KW-0240">DNA-directed RNA polymerase</keyword>
<protein>
    <recommendedName>
        <fullName evidence="3">DNA-directed RNA polymerase subunit alpha</fullName>
        <ecNumber evidence="2">2.7.7.6</ecNumber>
    </recommendedName>
    <alternativeName>
        <fullName evidence="9">RNA polymerase subunit alpha</fullName>
    </alternativeName>
    <alternativeName>
        <fullName evidence="8">Transcriptase subunit alpha</fullName>
    </alternativeName>
</protein>
<proteinExistence type="inferred from homology"/>
<dbReference type="Pfam" id="PF01193">
    <property type="entry name" value="RNA_pol_L"/>
    <property type="match status" value="1"/>
</dbReference>
<dbReference type="AlphaFoldDB" id="A0A1F6LNB0"/>
<evidence type="ECO:0000256" key="5">
    <source>
        <dbReference type="ARBA" id="ARBA00022679"/>
    </source>
</evidence>
<evidence type="ECO:0000256" key="3">
    <source>
        <dbReference type="ARBA" id="ARBA00015972"/>
    </source>
</evidence>
<dbReference type="InterPro" id="IPR011773">
    <property type="entry name" value="DNA-dir_RpoA"/>
</dbReference>
<feature type="domain" description="DNA-directed RNA polymerase RpoA/D/Rpb3-type" evidence="11">
    <location>
        <begin position="20"/>
        <end position="228"/>
    </location>
</feature>
<evidence type="ECO:0000256" key="7">
    <source>
        <dbReference type="ARBA" id="ARBA00023163"/>
    </source>
</evidence>
<keyword evidence="7" id="KW-0804">Transcription</keyword>
<evidence type="ECO:0000313" key="13">
    <source>
        <dbReference type="Proteomes" id="UP000176329"/>
    </source>
</evidence>
<dbReference type="GO" id="GO:0003677">
    <property type="term" value="F:DNA binding"/>
    <property type="evidence" value="ECO:0007669"/>
    <property type="project" value="InterPro"/>
</dbReference>
<dbReference type="InterPro" id="IPR036603">
    <property type="entry name" value="RBP11-like"/>
</dbReference>
<dbReference type="InterPro" id="IPR011263">
    <property type="entry name" value="DNA-dir_RNA_pol_RpoA/D/Rpb3"/>
</dbReference>
<accession>A0A1F6LNB0</accession>
<evidence type="ECO:0000313" key="12">
    <source>
        <dbReference type="EMBL" id="OGH60861.1"/>
    </source>
</evidence>